<name>A0A2S7C4N5_9XANT</name>
<comment type="caution">
    <text evidence="1">The sequence shown here is derived from an EMBL/GenBank/DDBJ whole genome shotgun (WGS) entry which is preliminary data.</text>
</comment>
<gene>
    <name evidence="1" type="ORF">XdyCFBP7245_08985</name>
</gene>
<accession>A0A2S7C4N5</accession>
<evidence type="ECO:0000313" key="2">
    <source>
        <dbReference type="Proteomes" id="UP000238908"/>
    </source>
</evidence>
<reference evidence="1 2" key="1">
    <citation type="submission" date="2016-08" db="EMBL/GenBank/DDBJ databases">
        <authorList>
            <person name="Seilhamer J.J."/>
        </authorList>
    </citation>
    <scope>NUCLEOTIDE SEQUENCE [LARGE SCALE GENOMIC DNA]</scope>
    <source>
        <strain evidence="1 2">CFBP7245</strain>
    </source>
</reference>
<proteinExistence type="predicted"/>
<organism evidence="1 2">
    <name type="scientific">Xanthomonas dyei</name>
    <dbReference type="NCBI Taxonomy" id="743699"/>
    <lineage>
        <taxon>Bacteria</taxon>
        <taxon>Pseudomonadati</taxon>
        <taxon>Pseudomonadota</taxon>
        <taxon>Gammaproteobacteria</taxon>
        <taxon>Lysobacterales</taxon>
        <taxon>Lysobacteraceae</taxon>
        <taxon>Xanthomonas</taxon>
    </lineage>
</organism>
<evidence type="ECO:0000313" key="1">
    <source>
        <dbReference type="EMBL" id="PPU56546.1"/>
    </source>
</evidence>
<dbReference type="EMBL" id="MDEE01000010">
    <property type="protein sequence ID" value="PPU56546.1"/>
    <property type="molecule type" value="Genomic_DNA"/>
</dbReference>
<dbReference type="AlphaFoldDB" id="A0A2S7C4N5"/>
<dbReference type="Proteomes" id="UP000238908">
    <property type="component" value="Unassembled WGS sequence"/>
</dbReference>
<sequence>MSGGSASLSLVEGGSSVDDRPDLGLQGLVLLAQFHGIAADAAQLAHGFGPAMGDHQYIFRDPENNVGRNIVIGNVFAGRG</sequence>
<dbReference type="RefSeq" id="WP_104615354.1">
    <property type="nucleotide sequence ID" value="NZ_CP167817.1"/>
</dbReference>
<protein>
    <submittedName>
        <fullName evidence="1">Uncharacterized protein</fullName>
    </submittedName>
</protein>